<dbReference type="Gene3D" id="3.40.1550.10">
    <property type="entry name" value="CheC-like"/>
    <property type="match status" value="1"/>
</dbReference>
<dbReference type="GO" id="GO:0050918">
    <property type="term" value="P:positive chemotaxis"/>
    <property type="evidence" value="ECO:0007669"/>
    <property type="project" value="TreeGrafter"/>
</dbReference>
<dbReference type="InterPro" id="IPR001543">
    <property type="entry name" value="FliN-like_C"/>
</dbReference>
<reference evidence="13 14" key="2">
    <citation type="submission" date="2015-01" db="EMBL/GenBank/DDBJ databases">
        <title>Complete genome sequence of Pyrinomonas methylaliphatogenes type strain K22T.</title>
        <authorList>
            <person name="Lee K.C.Y."/>
            <person name="Power J.F."/>
            <person name="Dunfield P.F."/>
            <person name="Morgan X.C."/>
            <person name="Huttenhower C."/>
            <person name="Stott M.B."/>
        </authorList>
    </citation>
    <scope>NUCLEOTIDE SEQUENCE [LARGE SCALE GENOMIC DNA]</scope>
    <source>
        <strain evidence="13 14">K22</strain>
    </source>
</reference>
<dbReference type="RefSeq" id="WP_157770761.1">
    <property type="nucleotide sequence ID" value="NZ_CBXV010000005.1"/>
</dbReference>
<dbReference type="PRINTS" id="PR00955">
    <property type="entry name" value="FLGMOTORFLIM"/>
</dbReference>
<dbReference type="GO" id="GO:0009425">
    <property type="term" value="C:bacterial-type flagellum basal body"/>
    <property type="evidence" value="ECO:0007669"/>
    <property type="project" value="UniProtKB-SubCell"/>
</dbReference>
<dbReference type="EMBL" id="CBXV010000005">
    <property type="protein sequence ID" value="CDM65653.1"/>
    <property type="molecule type" value="Genomic_DNA"/>
</dbReference>
<dbReference type="SUPFAM" id="SSF101801">
    <property type="entry name" value="Surface presentation of antigens (SPOA)"/>
    <property type="match status" value="1"/>
</dbReference>
<dbReference type="STRING" id="454194.PYK22_01658"/>
<proteinExistence type="inferred from homology"/>
<keyword evidence="7" id="KW-0283">Flagellar rotation</keyword>
<dbReference type="PANTHER" id="PTHR30034:SF6">
    <property type="entry name" value="YOP PROTEINS TRANSLOCATION PROTEIN Q"/>
    <property type="match status" value="1"/>
</dbReference>
<evidence type="ECO:0000256" key="5">
    <source>
        <dbReference type="ARBA" id="ARBA00022475"/>
    </source>
</evidence>
<dbReference type="Gene3D" id="2.30.330.10">
    <property type="entry name" value="SpoA-like"/>
    <property type="match status" value="1"/>
</dbReference>
<dbReference type="PANTHER" id="PTHR30034">
    <property type="entry name" value="FLAGELLAR MOTOR SWITCH PROTEIN FLIM"/>
    <property type="match status" value="1"/>
</dbReference>
<dbReference type="SUPFAM" id="SSF103039">
    <property type="entry name" value="CheC-like"/>
    <property type="match status" value="1"/>
</dbReference>
<dbReference type="Pfam" id="PF01052">
    <property type="entry name" value="FliMN_C"/>
    <property type="match status" value="1"/>
</dbReference>
<dbReference type="InterPro" id="IPR001689">
    <property type="entry name" value="Flag_FliM"/>
</dbReference>
<protein>
    <recommendedName>
        <fullName evidence="4 11">Flagellar motor switch protein FliM</fullName>
    </recommendedName>
</protein>
<comment type="function">
    <text evidence="10">FliM is one of three proteins (FliG, FliN, FliM) that forms the rotor-mounted switch complex (C ring), located at the base of the basal body. This complex interacts with the CheY and CheZ chemotaxis proteins, in addition to contacting components of the motor that determine the direction of flagellar rotation.</text>
</comment>
<keyword evidence="9" id="KW-0975">Bacterial flagellum</keyword>
<keyword evidence="5" id="KW-1003">Cell membrane</keyword>
<keyword evidence="13" id="KW-0969">Cilium</keyword>
<evidence type="ECO:0000259" key="12">
    <source>
        <dbReference type="Pfam" id="PF01052"/>
    </source>
</evidence>
<feature type="domain" description="Flagellar motor switch protein FliN-like C-terminal" evidence="12">
    <location>
        <begin position="247"/>
        <end position="312"/>
    </location>
</feature>
<dbReference type="GO" id="GO:0071978">
    <property type="term" value="P:bacterial-type flagellum-dependent swarming motility"/>
    <property type="evidence" value="ECO:0007669"/>
    <property type="project" value="TreeGrafter"/>
</dbReference>
<gene>
    <name evidence="13" type="ORF">PYK22_01658</name>
</gene>
<evidence type="ECO:0000256" key="1">
    <source>
        <dbReference type="ARBA" id="ARBA00004117"/>
    </source>
</evidence>
<evidence type="ECO:0000313" key="14">
    <source>
        <dbReference type="Proteomes" id="UP000031518"/>
    </source>
</evidence>
<dbReference type="InterPro" id="IPR036429">
    <property type="entry name" value="SpoA-like_sf"/>
</dbReference>
<keyword evidence="6" id="KW-0145">Chemotaxis</keyword>
<dbReference type="CDD" id="cd17908">
    <property type="entry name" value="FliM"/>
    <property type="match status" value="1"/>
</dbReference>
<evidence type="ECO:0000256" key="9">
    <source>
        <dbReference type="ARBA" id="ARBA00023143"/>
    </source>
</evidence>
<accession>A0A0B6WWJ1</accession>
<dbReference type="NCBIfam" id="TIGR01397">
    <property type="entry name" value="fliM_switch"/>
    <property type="match status" value="1"/>
</dbReference>
<dbReference type="GO" id="GO:0003774">
    <property type="term" value="F:cytoskeletal motor activity"/>
    <property type="evidence" value="ECO:0007669"/>
    <property type="project" value="InterPro"/>
</dbReference>
<dbReference type="AlphaFoldDB" id="A0A0B6WWJ1"/>
<name>A0A0B6WWJ1_9BACT</name>
<evidence type="ECO:0000256" key="10">
    <source>
        <dbReference type="ARBA" id="ARBA00025044"/>
    </source>
</evidence>
<keyword evidence="14" id="KW-1185">Reference proteome</keyword>
<dbReference type="Pfam" id="PF02154">
    <property type="entry name" value="FliM"/>
    <property type="match status" value="1"/>
</dbReference>
<keyword evidence="8" id="KW-0472">Membrane</keyword>
<evidence type="ECO:0000256" key="2">
    <source>
        <dbReference type="ARBA" id="ARBA00004202"/>
    </source>
</evidence>
<comment type="subcellular location">
    <subcellularLocation>
        <location evidence="1">Bacterial flagellum basal body</location>
    </subcellularLocation>
    <subcellularLocation>
        <location evidence="2">Cell membrane</location>
        <topology evidence="2">Peripheral membrane protein</topology>
    </subcellularLocation>
</comment>
<dbReference type="GO" id="GO:0005886">
    <property type="term" value="C:plasma membrane"/>
    <property type="evidence" value="ECO:0007669"/>
    <property type="project" value="UniProtKB-SubCell"/>
</dbReference>
<evidence type="ECO:0000256" key="4">
    <source>
        <dbReference type="ARBA" id="ARBA00021898"/>
    </source>
</evidence>
<organism evidence="13 14">
    <name type="scientific">Pyrinomonas methylaliphatogenes</name>
    <dbReference type="NCBI Taxonomy" id="454194"/>
    <lineage>
        <taxon>Bacteria</taxon>
        <taxon>Pseudomonadati</taxon>
        <taxon>Acidobacteriota</taxon>
        <taxon>Blastocatellia</taxon>
        <taxon>Blastocatellales</taxon>
        <taxon>Pyrinomonadaceae</taxon>
        <taxon>Pyrinomonas</taxon>
    </lineage>
</organism>
<dbReference type="OrthoDB" id="9806941at2"/>
<reference evidence="13 14" key="1">
    <citation type="submission" date="2013-12" db="EMBL/GenBank/DDBJ databases">
        <authorList>
            <person name="Stott M."/>
        </authorList>
    </citation>
    <scope>NUCLEOTIDE SEQUENCE [LARGE SCALE GENOMIC DNA]</scope>
    <source>
        <strain evidence="13 14">K22</strain>
    </source>
</reference>
<evidence type="ECO:0000256" key="6">
    <source>
        <dbReference type="ARBA" id="ARBA00022500"/>
    </source>
</evidence>
<dbReference type="InterPro" id="IPR028976">
    <property type="entry name" value="CheC-like_sf"/>
</dbReference>
<dbReference type="PIRSF" id="PIRSF002888">
    <property type="entry name" value="FliM"/>
    <property type="match status" value="1"/>
</dbReference>
<evidence type="ECO:0000256" key="8">
    <source>
        <dbReference type="ARBA" id="ARBA00023136"/>
    </source>
</evidence>
<dbReference type="Proteomes" id="UP000031518">
    <property type="component" value="Unassembled WGS sequence"/>
</dbReference>
<evidence type="ECO:0000256" key="11">
    <source>
        <dbReference type="NCBIfam" id="TIGR01397"/>
    </source>
</evidence>
<comment type="similarity">
    <text evidence="3">Belongs to the FliM family.</text>
</comment>
<evidence type="ECO:0000313" key="13">
    <source>
        <dbReference type="EMBL" id="CDM65653.1"/>
    </source>
</evidence>
<sequence length="340" mass="37650">MHPNEIVTKEEMSALLGTTPEVGASDKRPRVVPYNFRRPDRLSKEQVRSLYLLHDLFSNSLSSSVPVFLRTISEVTLLSVEQQAYVEYLYGLPDPTAIFTLSMSPLQGVAVIEINPSIAFPIIDRMLGGPGLPLSEQRAVTEIEQKILEGFLKLVTDDLREAWRPLVELDLQIVGRETRPQMLQIVAPNEVVLSIIFHMQIGEARGHMSLCIPAVTLEPIVQKFNRSLYARNREIPPEQTRALLDTLAQVAFPIAAEARGTKVSMEDLLRIAPGDILKLDHPVDRPIEVSVGGAVKFYADLIAHRGRKAIHLRARVCDESSAAQTGAIAPEAEEAVSTAR</sequence>
<keyword evidence="13" id="KW-0966">Cell projection</keyword>
<evidence type="ECO:0000256" key="7">
    <source>
        <dbReference type="ARBA" id="ARBA00022779"/>
    </source>
</evidence>
<evidence type="ECO:0000256" key="3">
    <source>
        <dbReference type="ARBA" id="ARBA00011049"/>
    </source>
</evidence>
<keyword evidence="13" id="KW-0282">Flagellum</keyword>